<feature type="chain" id="PRO_5007117445" description="DUF1838 domain-containing protein" evidence="1">
    <location>
        <begin position="19"/>
        <end position="315"/>
    </location>
</feature>
<evidence type="ECO:0000313" key="3">
    <source>
        <dbReference type="Proteomes" id="UP000064029"/>
    </source>
</evidence>
<dbReference type="EMBL" id="LOXM01000171">
    <property type="protein sequence ID" value="KVG62678.1"/>
    <property type="molecule type" value="Genomic_DNA"/>
</dbReference>
<dbReference type="AlphaFoldDB" id="A0A103R7L1"/>
<accession>A0A103R7L1</accession>
<feature type="signal peptide" evidence="1">
    <location>
        <begin position="1"/>
        <end position="18"/>
    </location>
</feature>
<comment type="caution">
    <text evidence="2">The sequence shown here is derived from an EMBL/GenBank/DDBJ whole genome shotgun (WGS) entry which is preliminary data.</text>
</comment>
<protein>
    <recommendedName>
        <fullName evidence="4">DUF1838 domain-containing protein</fullName>
    </recommendedName>
</protein>
<keyword evidence="1" id="KW-0732">Signal</keyword>
<gene>
    <name evidence="2" type="ORF">WJ33_30080</name>
</gene>
<dbReference type="Proteomes" id="UP000064029">
    <property type="component" value="Unassembled WGS sequence"/>
</dbReference>
<name>A0A103R7L1_9BURK</name>
<sequence>MSLPILITSWLLASPAIAQEPKTPMETTEMRDTATGKQMTAEQQMTLMRFTEIGLQWVAGKMRFDEVVQRLGKPEYQSEQFDIVKFAYYPGDVMAISFTFNKLHPVEGKPGIDTFGIRIKDDVHTEIPYEHFDRLGLHRIVRGESIDGLRTEPADFFSPSGRADVTRTLPENYVTFNYRLLLPPDSLFDIYMGIDYLGEWRNPDNEPTFRNLHNTVDLRGLSIGRYYLPPEQLQRRQQAKRQKYGEMNLCTGMICPETGLWEGWSQNGPTGQFYLEAGRRFPDVRTIPAHVHWYCEHVPGRWMWLKEDDLHKTLS</sequence>
<evidence type="ECO:0008006" key="4">
    <source>
        <dbReference type="Google" id="ProtNLM"/>
    </source>
</evidence>
<reference evidence="2 3" key="1">
    <citation type="submission" date="2015-11" db="EMBL/GenBank/DDBJ databases">
        <title>Expanding the genomic diversity of Burkholderia species for the development of highly accurate diagnostics.</title>
        <authorList>
            <person name="Sahl J."/>
            <person name="Keim P."/>
            <person name="Wagner D."/>
        </authorList>
    </citation>
    <scope>NUCLEOTIDE SEQUENCE [LARGE SCALE GENOMIC DNA]</scope>
    <source>
        <strain evidence="2 3">MSMB2036</strain>
    </source>
</reference>
<dbReference type="OrthoDB" id="8999101at2"/>
<evidence type="ECO:0000256" key="1">
    <source>
        <dbReference type="SAM" id="SignalP"/>
    </source>
</evidence>
<dbReference type="RefSeq" id="WP_059754551.1">
    <property type="nucleotide sequence ID" value="NZ_CP013416.1"/>
</dbReference>
<evidence type="ECO:0000313" key="2">
    <source>
        <dbReference type="EMBL" id="KVG62678.1"/>
    </source>
</evidence>
<proteinExistence type="predicted"/>
<organism evidence="2 3">
    <name type="scientific">Burkholderia ubonensis</name>
    <dbReference type="NCBI Taxonomy" id="101571"/>
    <lineage>
        <taxon>Bacteria</taxon>
        <taxon>Pseudomonadati</taxon>
        <taxon>Pseudomonadota</taxon>
        <taxon>Betaproteobacteria</taxon>
        <taxon>Burkholderiales</taxon>
        <taxon>Burkholderiaceae</taxon>
        <taxon>Burkholderia</taxon>
        <taxon>Burkholderia cepacia complex</taxon>
    </lineage>
</organism>